<keyword evidence="5" id="KW-0472">Membrane</keyword>
<dbReference type="GO" id="GO:0030117">
    <property type="term" value="C:membrane coat"/>
    <property type="evidence" value="ECO:0007669"/>
    <property type="project" value="InterPro"/>
</dbReference>
<dbReference type="EMBL" id="LTDL01000037">
    <property type="protein sequence ID" value="OAG30155.1"/>
    <property type="molecule type" value="Genomic_DNA"/>
</dbReference>
<feature type="domain" description="Clathrin/coatomer adaptor adaptin-like N-terminal" evidence="6">
    <location>
        <begin position="25"/>
        <end position="198"/>
    </location>
</feature>
<dbReference type="PANTHER" id="PTHR11134">
    <property type="entry name" value="ADAPTOR COMPLEX SUBUNIT BETA FAMILY MEMBER"/>
    <property type="match status" value="1"/>
</dbReference>
<evidence type="ECO:0000256" key="2">
    <source>
        <dbReference type="ARBA" id="ARBA00006613"/>
    </source>
</evidence>
<evidence type="ECO:0000313" key="8">
    <source>
        <dbReference type="Proteomes" id="UP000185944"/>
    </source>
</evidence>
<dbReference type="GO" id="GO:0006886">
    <property type="term" value="P:intracellular protein transport"/>
    <property type="evidence" value="ECO:0007669"/>
    <property type="project" value="InterPro"/>
</dbReference>
<dbReference type="GeneID" id="93648088"/>
<dbReference type="InterPro" id="IPR016024">
    <property type="entry name" value="ARM-type_fold"/>
</dbReference>
<dbReference type="InterPro" id="IPR002553">
    <property type="entry name" value="Clathrin/coatomer_adapt-like_N"/>
</dbReference>
<keyword evidence="4" id="KW-0653">Protein transport</keyword>
<dbReference type="OrthoDB" id="2187350at2759"/>
<protein>
    <submittedName>
        <fullName evidence="7">AP-1 complex subunit beta-1</fullName>
    </submittedName>
</protein>
<reference evidence="7 8" key="1">
    <citation type="submission" date="2016-02" db="EMBL/GenBank/DDBJ databases">
        <title>Discovery of a natural microsporidian pathogen with a broad tissue tropism in Caenorhabditis elegans.</title>
        <authorList>
            <person name="Luallen R.J."/>
            <person name="Reinke A.W."/>
            <person name="Tong L."/>
            <person name="Botts M.R."/>
            <person name="Felix M.-A."/>
            <person name="Troemel E.R."/>
        </authorList>
    </citation>
    <scope>NUCLEOTIDE SEQUENCE [LARGE SCALE GENOMIC DNA]</scope>
    <source>
        <strain evidence="7 8">JUm2807</strain>
    </source>
</reference>
<accession>A0A177EDX7</accession>
<comment type="caution">
    <text evidence="7">The sequence shown here is derived from an EMBL/GenBank/DDBJ whole genome shotgun (WGS) entry which is preliminary data.</text>
</comment>
<evidence type="ECO:0000256" key="3">
    <source>
        <dbReference type="ARBA" id="ARBA00022448"/>
    </source>
</evidence>
<evidence type="ECO:0000313" key="7">
    <source>
        <dbReference type="EMBL" id="OAG30155.1"/>
    </source>
</evidence>
<organism evidence="7 8">
    <name type="scientific">Nematocida displodere</name>
    <dbReference type="NCBI Taxonomy" id="1805483"/>
    <lineage>
        <taxon>Eukaryota</taxon>
        <taxon>Fungi</taxon>
        <taxon>Fungi incertae sedis</taxon>
        <taxon>Microsporidia</taxon>
        <taxon>Nematocida</taxon>
    </lineage>
</organism>
<keyword evidence="3" id="KW-0813">Transport</keyword>
<dbReference type="InterPro" id="IPR026739">
    <property type="entry name" value="AP_beta"/>
</dbReference>
<evidence type="ECO:0000256" key="5">
    <source>
        <dbReference type="ARBA" id="ARBA00023136"/>
    </source>
</evidence>
<evidence type="ECO:0000256" key="1">
    <source>
        <dbReference type="ARBA" id="ARBA00004308"/>
    </source>
</evidence>
<sequence>MYTFTNSLLGASGGRKNLFADIKTGLASMDGKKVMSTLHMVSRIKLSSKQKALLFPRVVSLVLHESLEIKSGAYSYILRTIDLDKTLLLLVVNTVLQEIRAGGPEKAPTSALRKALAIDFISKIRDKEFLGHFCDVIEEALSSPMDIVRKSALLAAPTLFKVFGEVKMAPLKTALYSKSACVVGSGIFAITAIEKEKKGSFEEEDLLKCLGALCAFRAEIEESMGGFGELFLEVCRALRPFTRRETVEGVLPVVSFLPLFALRELILSSEGFLTPGVGEKIAGGLIGFLGHEMRVSALEILLLLVQKVPMSLDASLFYIDGGDGRKEKMLKLQILSLLRGKEALSEIRSFISDRDCTFTALSLLLSLGEALKEDLVAAFRYSVSASLRALYTQHPLPAHLEGTVAQLLAPLSNVAEKEAFLYLGGYYLRSIPDEAKRIRRIRNSAGGILYGRKDEREKAEEHLEEYLYFLLNLFAREMFSKEECIKQAGDAFAEEPFLHEKFTHLIDLPDRTQLLSLISYKRVLYKMDSLAVHHTTPIQ</sequence>
<dbReference type="AlphaFoldDB" id="A0A177EDX7"/>
<gene>
    <name evidence="7" type="ORF">NEDG_01738</name>
</gene>
<evidence type="ECO:0000259" key="6">
    <source>
        <dbReference type="Pfam" id="PF01602"/>
    </source>
</evidence>
<dbReference type="VEuPathDB" id="MicrosporidiaDB:NEDG_01738"/>
<dbReference type="GO" id="GO:0012505">
    <property type="term" value="C:endomembrane system"/>
    <property type="evidence" value="ECO:0007669"/>
    <property type="project" value="UniProtKB-SubCell"/>
</dbReference>
<comment type="subcellular location">
    <subcellularLocation>
        <location evidence="1">Endomembrane system</location>
    </subcellularLocation>
</comment>
<comment type="similarity">
    <text evidence="2">Belongs to the adaptor complexes large subunit family.</text>
</comment>
<keyword evidence="8" id="KW-1185">Reference proteome</keyword>
<proteinExistence type="inferred from homology"/>
<dbReference type="GO" id="GO:0016192">
    <property type="term" value="P:vesicle-mediated transport"/>
    <property type="evidence" value="ECO:0007669"/>
    <property type="project" value="InterPro"/>
</dbReference>
<dbReference type="RefSeq" id="XP_067544630.1">
    <property type="nucleotide sequence ID" value="XM_067689156.1"/>
</dbReference>
<dbReference type="Gene3D" id="1.25.10.10">
    <property type="entry name" value="Leucine-rich Repeat Variant"/>
    <property type="match status" value="1"/>
</dbReference>
<dbReference type="InterPro" id="IPR011989">
    <property type="entry name" value="ARM-like"/>
</dbReference>
<dbReference type="SUPFAM" id="SSF48371">
    <property type="entry name" value="ARM repeat"/>
    <property type="match status" value="1"/>
</dbReference>
<name>A0A177EDX7_9MICR</name>
<dbReference type="Pfam" id="PF01602">
    <property type="entry name" value="Adaptin_N"/>
    <property type="match status" value="1"/>
</dbReference>
<evidence type="ECO:0000256" key="4">
    <source>
        <dbReference type="ARBA" id="ARBA00022927"/>
    </source>
</evidence>
<dbReference type="Proteomes" id="UP000185944">
    <property type="component" value="Unassembled WGS sequence"/>
</dbReference>
<dbReference type="STRING" id="1805483.A0A177EDX7"/>